<comment type="caution">
    <text evidence="2">The sequence shown here is derived from an EMBL/GenBank/DDBJ whole genome shotgun (WGS) entry which is preliminary data.</text>
</comment>
<evidence type="ECO:0000256" key="1">
    <source>
        <dbReference type="SAM" id="MobiDB-lite"/>
    </source>
</evidence>
<accession>A0A9P5JUB6</accession>
<sequence>MAPANAHQSNDVPGDRVFYAVPHQPQNHAQQNAWVPPTPANGQPEGHREDISPPVRGIAGPQDPHHFDVAYQGVVDYHPQPLVGNPACIFPDVGVGQGVPAQAQPNAPVNLERNPLGYVPQHNAPDPAQAAFPHPFVHRIPTPNQGGPEHLRRLASRYLHHPDAQVGMVSMEVGATGRIQVMIILESYDLF</sequence>
<keyword evidence="4" id="KW-1185">Reference proteome</keyword>
<evidence type="ECO:0000313" key="3">
    <source>
        <dbReference type="EMBL" id="KAF8475336.1"/>
    </source>
</evidence>
<reference evidence="2" key="2">
    <citation type="journal article" date="2020" name="Nat. Commun.">
        <title>Large-scale genome sequencing of mycorrhizal fungi provides insights into the early evolution of symbiotic traits.</title>
        <authorList>
            <person name="Miyauchi S."/>
            <person name="Kiss E."/>
            <person name="Kuo A."/>
            <person name="Drula E."/>
            <person name="Kohler A."/>
            <person name="Sanchez-Garcia M."/>
            <person name="Morin E."/>
            <person name="Andreopoulos B."/>
            <person name="Barry K.W."/>
            <person name="Bonito G."/>
            <person name="Buee M."/>
            <person name="Carver A."/>
            <person name="Chen C."/>
            <person name="Cichocki N."/>
            <person name="Clum A."/>
            <person name="Culley D."/>
            <person name="Crous P.W."/>
            <person name="Fauchery L."/>
            <person name="Girlanda M."/>
            <person name="Hayes R.D."/>
            <person name="Keri Z."/>
            <person name="LaButti K."/>
            <person name="Lipzen A."/>
            <person name="Lombard V."/>
            <person name="Magnuson J."/>
            <person name="Maillard F."/>
            <person name="Murat C."/>
            <person name="Nolan M."/>
            <person name="Ohm R.A."/>
            <person name="Pangilinan J."/>
            <person name="Pereira M.F."/>
            <person name="Perotto S."/>
            <person name="Peter M."/>
            <person name="Pfister S."/>
            <person name="Riley R."/>
            <person name="Sitrit Y."/>
            <person name="Stielow J.B."/>
            <person name="Szollosi G."/>
            <person name="Zifcakova L."/>
            <person name="Stursova M."/>
            <person name="Spatafora J.W."/>
            <person name="Tedersoo L."/>
            <person name="Vaario L.M."/>
            <person name="Yamada A."/>
            <person name="Yan M."/>
            <person name="Wang P."/>
            <person name="Xu J."/>
            <person name="Bruns T."/>
            <person name="Baldrian P."/>
            <person name="Vilgalys R."/>
            <person name="Dunand C."/>
            <person name="Henrissat B."/>
            <person name="Grigoriev I.V."/>
            <person name="Hibbett D."/>
            <person name="Nagy L.G."/>
            <person name="Martin F.M."/>
        </authorList>
    </citation>
    <scope>NUCLEOTIDE SEQUENCE</scope>
    <source>
        <strain evidence="2">Prilba</strain>
    </source>
</reference>
<organism evidence="2 4">
    <name type="scientific">Russula ochroleuca</name>
    <dbReference type="NCBI Taxonomy" id="152965"/>
    <lineage>
        <taxon>Eukaryota</taxon>
        <taxon>Fungi</taxon>
        <taxon>Dikarya</taxon>
        <taxon>Basidiomycota</taxon>
        <taxon>Agaricomycotina</taxon>
        <taxon>Agaricomycetes</taxon>
        <taxon>Russulales</taxon>
        <taxon>Russulaceae</taxon>
        <taxon>Russula</taxon>
    </lineage>
</organism>
<evidence type="ECO:0000313" key="2">
    <source>
        <dbReference type="EMBL" id="KAF8462805.1"/>
    </source>
</evidence>
<dbReference type="AlphaFoldDB" id="A0A9P5JUB6"/>
<protein>
    <submittedName>
        <fullName evidence="2">Uncharacterized protein</fullName>
    </submittedName>
</protein>
<feature type="region of interest" description="Disordered" evidence="1">
    <location>
        <begin position="26"/>
        <end position="49"/>
    </location>
</feature>
<reference evidence="2" key="1">
    <citation type="submission" date="2019-10" db="EMBL/GenBank/DDBJ databases">
        <authorList>
            <consortium name="DOE Joint Genome Institute"/>
            <person name="Kuo A."/>
            <person name="Miyauchi S."/>
            <person name="Kiss E."/>
            <person name="Drula E."/>
            <person name="Kohler A."/>
            <person name="Sanchez-Garcia M."/>
            <person name="Andreopoulos B."/>
            <person name="Barry K.W."/>
            <person name="Bonito G."/>
            <person name="Buee M."/>
            <person name="Carver A."/>
            <person name="Chen C."/>
            <person name="Cichocki N."/>
            <person name="Clum A."/>
            <person name="Culley D."/>
            <person name="Crous P.W."/>
            <person name="Fauchery L."/>
            <person name="Girlanda M."/>
            <person name="Hayes R."/>
            <person name="Keri Z."/>
            <person name="LaButti K."/>
            <person name="Lipzen A."/>
            <person name="Lombard V."/>
            <person name="Magnuson J."/>
            <person name="Maillard F."/>
            <person name="Morin E."/>
            <person name="Murat C."/>
            <person name="Nolan M."/>
            <person name="Ohm R."/>
            <person name="Pangilinan J."/>
            <person name="Pereira M."/>
            <person name="Perotto S."/>
            <person name="Peter M."/>
            <person name="Riley R."/>
            <person name="Sitrit Y."/>
            <person name="Stielow B."/>
            <person name="Szollosi G."/>
            <person name="Zifcakova L."/>
            <person name="Stursova M."/>
            <person name="Spatafora J.W."/>
            <person name="Tedersoo L."/>
            <person name="Vaario L.-M."/>
            <person name="Yamada A."/>
            <person name="Yan M."/>
            <person name="Wang P."/>
            <person name="Xu J."/>
            <person name="Bruns T."/>
            <person name="Baldrian P."/>
            <person name="Vilgalys R."/>
            <person name="Henrissat B."/>
            <person name="Grigoriev I.V."/>
            <person name="Hibbett D."/>
            <person name="Nagy L.G."/>
            <person name="Martin F.M."/>
        </authorList>
    </citation>
    <scope>NUCLEOTIDE SEQUENCE</scope>
    <source>
        <strain evidence="2">Prilba</strain>
    </source>
</reference>
<proteinExistence type="predicted"/>
<gene>
    <name evidence="3" type="ORF">DFH94DRAFT_120584</name>
    <name evidence="2" type="ORF">DFH94DRAFT_482346</name>
</gene>
<name>A0A9P5JUB6_9AGAM</name>
<dbReference type="EMBL" id="WHVB01000084">
    <property type="protein sequence ID" value="KAF8462805.1"/>
    <property type="molecule type" value="Genomic_DNA"/>
</dbReference>
<dbReference type="Proteomes" id="UP000759537">
    <property type="component" value="Unassembled WGS sequence"/>
</dbReference>
<dbReference type="OrthoDB" id="3180494at2759"/>
<evidence type="ECO:0000313" key="4">
    <source>
        <dbReference type="Proteomes" id="UP000759537"/>
    </source>
</evidence>
<dbReference type="EMBL" id="WHVB01000016">
    <property type="protein sequence ID" value="KAF8475336.1"/>
    <property type="molecule type" value="Genomic_DNA"/>
</dbReference>